<evidence type="ECO:0000256" key="8">
    <source>
        <dbReference type="ARBA" id="ARBA00041304"/>
    </source>
</evidence>
<dbReference type="OrthoDB" id="89349at2759"/>
<dbReference type="Pfam" id="PF01670">
    <property type="entry name" value="Glyco_hydro_12"/>
    <property type="match status" value="1"/>
</dbReference>
<feature type="signal peptide" evidence="11">
    <location>
        <begin position="1"/>
        <end position="20"/>
    </location>
</feature>
<evidence type="ECO:0000256" key="7">
    <source>
        <dbReference type="ARBA" id="ARBA00038882"/>
    </source>
</evidence>
<evidence type="ECO:0000313" key="12">
    <source>
        <dbReference type="EMBL" id="OJJ68009.1"/>
    </source>
</evidence>
<dbReference type="EC" id="3.2.1.151" evidence="7"/>
<evidence type="ECO:0000256" key="1">
    <source>
        <dbReference type="ARBA" id="ARBA00005519"/>
    </source>
</evidence>
<evidence type="ECO:0000256" key="11">
    <source>
        <dbReference type="SAM" id="SignalP"/>
    </source>
</evidence>
<comment type="catalytic activity">
    <reaction evidence="5">
        <text>xyloglucan + H2O = xyloglucan oligosaccharides.</text>
        <dbReference type="EC" id="3.2.1.151"/>
    </reaction>
</comment>
<evidence type="ECO:0000256" key="4">
    <source>
        <dbReference type="ARBA" id="ARBA00023295"/>
    </source>
</evidence>
<dbReference type="AlphaFoldDB" id="A0A1L9U8L4"/>
<reference evidence="13" key="1">
    <citation type="journal article" date="2017" name="Genome Biol.">
        <title>Comparative genomics reveals high biological diversity and specific adaptations in the industrially and medically important fungal genus Aspergillus.</title>
        <authorList>
            <person name="de Vries R.P."/>
            <person name="Riley R."/>
            <person name="Wiebenga A."/>
            <person name="Aguilar-Osorio G."/>
            <person name="Amillis S."/>
            <person name="Uchima C.A."/>
            <person name="Anderluh G."/>
            <person name="Asadollahi M."/>
            <person name="Askin M."/>
            <person name="Barry K."/>
            <person name="Battaglia E."/>
            <person name="Bayram O."/>
            <person name="Benocci T."/>
            <person name="Braus-Stromeyer S.A."/>
            <person name="Caldana C."/>
            <person name="Canovas D."/>
            <person name="Cerqueira G.C."/>
            <person name="Chen F."/>
            <person name="Chen W."/>
            <person name="Choi C."/>
            <person name="Clum A."/>
            <person name="Dos Santos R.A."/>
            <person name="Damasio A.R."/>
            <person name="Diallinas G."/>
            <person name="Emri T."/>
            <person name="Fekete E."/>
            <person name="Flipphi M."/>
            <person name="Freyberg S."/>
            <person name="Gallo A."/>
            <person name="Gournas C."/>
            <person name="Habgood R."/>
            <person name="Hainaut M."/>
            <person name="Harispe M.L."/>
            <person name="Henrissat B."/>
            <person name="Hilden K.S."/>
            <person name="Hope R."/>
            <person name="Hossain A."/>
            <person name="Karabika E."/>
            <person name="Karaffa L."/>
            <person name="Karanyi Z."/>
            <person name="Krasevec N."/>
            <person name="Kuo A."/>
            <person name="Kusch H."/>
            <person name="LaButti K."/>
            <person name="Lagendijk E.L."/>
            <person name="Lapidus A."/>
            <person name="Levasseur A."/>
            <person name="Lindquist E."/>
            <person name="Lipzen A."/>
            <person name="Logrieco A.F."/>
            <person name="MacCabe A."/>
            <person name="Maekelae M.R."/>
            <person name="Malavazi I."/>
            <person name="Melin P."/>
            <person name="Meyer V."/>
            <person name="Mielnichuk N."/>
            <person name="Miskei M."/>
            <person name="Molnar A.P."/>
            <person name="Mule G."/>
            <person name="Ngan C.Y."/>
            <person name="Orejas M."/>
            <person name="Orosz E."/>
            <person name="Ouedraogo J.P."/>
            <person name="Overkamp K.M."/>
            <person name="Park H.-S."/>
            <person name="Perrone G."/>
            <person name="Piumi F."/>
            <person name="Punt P.J."/>
            <person name="Ram A.F."/>
            <person name="Ramon A."/>
            <person name="Rauscher S."/>
            <person name="Record E."/>
            <person name="Riano-Pachon D.M."/>
            <person name="Robert V."/>
            <person name="Roehrig J."/>
            <person name="Ruller R."/>
            <person name="Salamov A."/>
            <person name="Salih N.S."/>
            <person name="Samson R.A."/>
            <person name="Sandor E."/>
            <person name="Sanguinetti M."/>
            <person name="Schuetze T."/>
            <person name="Sepcic K."/>
            <person name="Shelest E."/>
            <person name="Sherlock G."/>
            <person name="Sophianopoulou V."/>
            <person name="Squina F.M."/>
            <person name="Sun H."/>
            <person name="Susca A."/>
            <person name="Todd R.B."/>
            <person name="Tsang A."/>
            <person name="Unkles S.E."/>
            <person name="van de Wiele N."/>
            <person name="van Rossen-Uffink D."/>
            <person name="Oliveira J.V."/>
            <person name="Vesth T.C."/>
            <person name="Visser J."/>
            <person name="Yu J.-H."/>
            <person name="Zhou M."/>
            <person name="Andersen M.R."/>
            <person name="Archer D.B."/>
            <person name="Baker S.E."/>
            <person name="Benoit I."/>
            <person name="Brakhage A.A."/>
            <person name="Braus G.H."/>
            <person name="Fischer R."/>
            <person name="Frisvad J.C."/>
            <person name="Goldman G.H."/>
            <person name="Houbraken J."/>
            <person name="Oakley B."/>
            <person name="Pocsi I."/>
            <person name="Scazzocchio C."/>
            <person name="Seiboth B."/>
            <person name="vanKuyk P.A."/>
            <person name="Wortman J."/>
            <person name="Dyer P.S."/>
            <person name="Grigoriev I.V."/>
        </authorList>
    </citation>
    <scope>NUCLEOTIDE SEQUENCE [LARGE SCALE GENOMIC DNA]</scope>
    <source>
        <strain evidence="13">CBS 101740 / IMI 381727 / IBT 21946</strain>
    </source>
</reference>
<protein>
    <recommendedName>
        <fullName evidence="7">xyloglucan-specific endo-beta-1,4-glucanase</fullName>
        <ecNumber evidence="7">3.2.1.151</ecNumber>
    </recommendedName>
    <alternativeName>
        <fullName evidence="8">Xyloglucanase A</fullName>
    </alternativeName>
    <alternativeName>
        <fullName evidence="9">Xyloglucanendohydrolase A</fullName>
    </alternativeName>
</protein>
<evidence type="ECO:0000256" key="3">
    <source>
        <dbReference type="ARBA" id="ARBA00022801"/>
    </source>
</evidence>
<dbReference type="VEuPathDB" id="FungiDB:ASPBRDRAFT_58604"/>
<evidence type="ECO:0000313" key="13">
    <source>
        <dbReference type="Proteomes" id="UP000184499"/>
    </source>
</evidence>
<dbReference type="Gene3D" id="2.60.120.180">
    <property type="match status" value="1"/>
</dbReference>
<evidence type="ECO:0000256" key="10">
    <source>
        <dbReference type="RuleBase" id="RU361163"/>
    </source>
</evidence>
<dbReference type="InterPro" id="IPR002594">
    <property type="entry name" value="GH12"/>
</dbReference>
<dbReference type="GO" id="GO:0000272">
    <property type="term" value="P:polysaccharide catabolic process"/>
    <property type="evidence" value="ECO:0007669"/>
    <property type="project" value="UniProtKB-KW"/>
</dbReference>
<keyword evidence="3 10" id="KW-0378">Hydrolase</keyword>
<dbReference type="PANTHER" id="PTHR34002">
    <property type="entry name" value="BLR1656 PROTEIN"/>
    <property type="match status" value="1"/>
</dbReference>
<dbReference type="SUPFAM" id="SSF49899">
    <property type="entry name" value="Concanavalin A-like lectins/glucanases"/>
    <property type="match status" value="1"/>
</dbReference>
<comment type="function">
    <text evidence="6">Catalyzes endohydrolysis of 1,4-beta-D-glucosidic linkages in xyloglucan with retention of the beta-configuration of the glycosyl residues. Specific for xyloglucan and does not hydrolyze other cell wall components.</text>
</comment>
<name>A0A1L9U8L4_ASPBC</name>
<proteinExistence type="inferred from homology"/>
<sequence>MNRYLSIPLCLASAAVPALAGLTARGPIGTICTKNNIITTSDFILYNNLWGEDYATSGSECTYLDYDSGNSISWQTSWTWAGGDDYVKSYPNAVLNVGAKQLSTITTIPSTWKWSYTGDNLKADVSYDAFLSTEDSTTATHEYEIMIWLAAYGGIEPIGNADGAIASPTIGGYTWDLYKGPNDWTVFSFVARETITDFSADLMQFFTYLIDNEGVSSSLYLQTLGAGTEPMTGSDAWFTVSPYTISINA</sequence>
<comment type="similarity">
    <text evidence="1 10">Belongs to the glycosyl hydrolase 12 (cellulase H) family.</text>
</comment>
<keyword evidence="13" id="KW-1185">Reference proteome</keyword>
<dbReference type="PANTHER" id="PTHR34002:SF9">
    <property type="entry name" value="XYLOGLUCAN-SPECIFIC ENDO-BETA-1,4-GLUCANASE A"/>
    <property type="match status" value="1"/>
</dbReference>
<gene>
    <name evidence="12" type="ORF">ASPBRDRAFT_58604</name>
</gene>
<evidence type="ECO:0000256" key="6">
    <source>
        <dbReference type="ARBA" id="ARBA00037774"/>
    </source>
</evidence>
<dbReference type="RefSeq" id="XP_067475258.1">
    <property type="nucleotide sequence ID" value="XM_067627930.1"/>
</dbReference>
<dbReference type="InterPro" id="IPR013320">
    <property type="entry name" value="ConA-like_dom_sf"/>
</dbReference>
<keyword evidence="4 10" id="KW-0326">Glycosidase</keyword>
<dbReference type="STRING" id="767769.A0A1L9U8L4"/>
<keyword evidence="10" id="KW-0119">Carbohydrate metabolism</keyword>
<evidence type="ECO:0000256" key="2">
    <source>
        <dbReference type="ARBA" id="ARBA00022729"/>
    </source>
</evidence>
<evidence type="ECO:0000256" key="9">
    <source>
        <dbReference type="ARBA" id="ARBA00043018"/>
    </source>
</evidence>
<dbReference type="Proteomes" id="UP000184499">
    <property type="component" value="Unassembled WGS sequence"/>
</dbReference>
<dbReference type="GO" id="GO:0033946">
    <property type="term" value="F:xyloglucan-specific endo-beta-1,4-glucanase activity"/>
    <property type="evidence" value="ECO:0007669"/>
    <property type="project" value="UniProtKB-EC"/>
</dbReference>
<keyword evidence="2 11" id="KW-0732">Signal</keyword>
<dbReference type="InterPro" id="IPR013319">
    <property type="entry name" value="GH11/12"/>
</dbReference>
<feature type="chain" id="PRO_5012702259" description="xyloglucan-specific endo-beta-1,4-glucanase" evidence="11">
    <location>
        <begin position="21"/>
        <end position="249"/>
    </location>
</feature>
<accession>A0A1L9U8L4</accession>
<dbReference type="GeneID" id="93580418"/>
<evidence type="ECO:0000256" key="5">
    <source>
        <dbReference type="ARBA" id="ARBA00037012"/>
    </source>
</evidence>
<dbReference type="OMA" id="WQWWYEN"/>
<keyword evidence="10" id="KW-0624">Polysaccharide degradation</keyword>
<dbReference type="EMBL" id="KV878692">
    <property type="protein sequence ID" value="OJJ68009.1"/>
    <property type="molecule type" value="Genomic_DNA"/>
</dbReference>
<dbReference type="GO" id="GO:0008810">
    <property type="term" value="F:cellulase activity"/>
    <property type="evidence" value="ECO:0007669"/>
    <property type="project" value="InterPro"/>
</dbReference>
<organism evidence="12 13">
    <name type="scientific">Aspergillus brasiliensis (strain CBS 101740 / IMI 381727 / IBT 21946)</name>
    <dbReference type="NCBI Taxonomy" id="767769"/>
    <lineage>
        <taxon>Eukaryota</taxon>
        <taxon>Fungi</taxon>
        <taxon>Dikarya</taxon>
        <taxon>Ascomycota</taxon>
        <taxon>Pezizomycotina</taxon>
        <taxon>Eurotiomycetes</taxon>
        <taxon>Eurotiomycetidae</taxon>
        <taxon>Eurotiales</taxon>
        <taxon>Aspergillaceae</taxon>
        <taxon>Aspergillus</taxon>
        <taxon>Aspergillus subgen. Circumdati</taxon>
    </lineage>
</organism>